<evidence type="ECO:0000259" key="1">
    <source>
        <dbReference type="PROSITE" id="PS50011"/>
    </source>
</evidence>
<dbReference type="InterPro" id="IPR035969">
    <property type="entry name" value="Rab-GAP_TBC_sf"/>
</dbReference>
<evidence type="ECO:0000259" key="2">
    <source>
        <dbReference type="PROSITE" id="PS50086"/>
    </source>
</evidence>
<dbReference type="SMART" id="SM00450">
    <property type="entry name" value="RHOD"/>
    <property type="match status" value="1"/>
</dbReference>
<dbReference type="AlphaFoldDB" id="A0A814JCC0"/>
<evidence type="ECO:0000313" key="5">
    <source>
        <dbReference type="Proteomes" id="UP000663879"/>
    </source>
</evidence>
<dbReference type="Gene3D" id="3.40.250.10">
    <property type="entry name" value="Rhodanese-like domain"/>
    <property type="match status" value="1"/>
</dbReference>
<dbReference type="SUPFAM" id="SSF56112">
    <property type="entry name" value="Protein kinase-like (PK-like)"/>
    <property type="match status" value="1"/>
</dbReference>
<reference evidence="4" key="1">
    <citation type="submission" date="2021-02" db="EMBL/GenBank/DDBJ databases">
        <authorList>
            <person name="Nowell W R."/>
        </authorList>
    </citation>
    <scope>NUCLEOTIDE SEQUENCE</scope>
    <source>
        <strain evidence="4">Ploen Becks lab</strain>
    </source>
</reference>
<dbReference type="PROSITE" id="PS50206">
    <property type="entry name" value="RHODANESE_3"/>
    <property type="match status" value="1"/>
</dbReference>
<dbReference type="EMBL" id="CAJNOC010004878">
    <property type="protein sequence ID" value="CAF1036134.1"/>
    <property type="molecule type" value="Genomic_DNA"/>
</dbReference>
<sequence>MDIQFDLFEHLIKSPSKDFLNQILLESFNQTEGSKPSNNFLNQLSQSLEIDQTTSESLLTELGKLIRKLLFESCTDLQQIQNVLATSSLQPNLKNLLSKLLAERLAQFKSKLINEEGMVPKLLDFDWRIDIKMDSNLSDSGSKSGQQACILHLKTDENSKERSRSIMDIGDIIKQQFKKRSQKQLGLLSFCARLYPNDKCGSNGLPLTPNSIRIYGKFQYLKTLNNRNLCRYVDIQRGQNERLFVLSEYFSLNLQDLLNDTYIYNLIITNTNLLVKWIDQILNGFLYLNDHMITNRLVSLKNICISPEGNVLMTNYGLFYMSENSHCVNFPVVNFESLAPECYLLDYLRENDTNLEQPTSNSELLNTDLNNPKSDVWAFGCILVQFFFGLKNLKINQEYIIERNLNLDVNSNGYEFILDLYGIDENKKNLIEQKTRSIFIKLIKKCLIVDALKRPDFKELYEYFSECLIEENLGSLLNHNLGTKTENLNLFSNKIRFCDDDTIQEEDFLWRRGVNEVYYLWKLAAGDCLQTLKTNGRLKTTLRPIHKFSIYTEVENGYEHGKLIHDEELRFNDEIVPVSLDQIRNRLNSLTKKAFFPLLEFKQDQVSMENIQQQPVNIRELDIEYQFYRMILFSRYLTSYPFKRDDLIKECSVDIPPFYRNLAWAVLLDVSSNISEIYASINKEQITSTDRQIDVDIPRCHQYEPLMATPQGHIKLKRVLKSWVISNPNLVYWQGLDSLCAPFLYLNFNREEIAYGCLTNFVKKYAANFFLKDNSAVIHEYLAVFSHLISFNEPELASHFESIDFRPDLYAIPWFLTMFAHVFPLYKIFHLWDCLLVGSSSFPLCIGVAILKQLRNILLNSDFNECILFFSELPEINIEKCVKDSVNIFKNTPESCMYREHSGNESKLEESLLDMTPVSLDKMRAELAPRISGRDILSLVENKENNYILIDIRSSSEYSNEFITNSKNIPYEAINFQKLSQTGSLSSLNENDMTLSLIHLLNKNKNSIKIVMSCEESIDSEAVDLANRLVKLKYSRVCVLHKGFEILKPTILYQRKA</sequence>
<accession>A0A814JCC0</accession>
<evidence type="ECO:0000313" key="4">
    <source>
        <dbReference type="EMBL" id="CAF1036134.1"/>
    </source>
</evidence>
<dbReference type="InterPro" id="IPR048676">
    <property type="entry name" value="COMMD9_N"/>
</dbReference>
<organism evidence="4 5">
    <name type="scientific">Brachionus calyciflorus</name>
    <dbReference type="NCBI Taxonomy" id="104777"/>
    <lineage>
        <taxon>Eukaryota</taxon>
        <taxon>Metazoa</taxon>
        <taxon>Spiralia</taxon>
        <taxon>Gnathifera</taxon>
        <taxon>Rotifera</taxon>
        <taxon>Eurotatoria</taxon>
        <taxon>Monogononta</taxon>
        <taxon>Pseudotrocha</taxon>
        <taxon>Ploima</taxon>
        <taxon>Brachionidae</taxon>
        <taxon>Brachionus</taxon>
    </lineage>
</organism>
<keyword evidence="5" id="KW-1185">Reference proteome</keyword>
<dbReference type="InterPro" id="IPR017920">
    <property type="entry name" value="COMM"/>
</dbReference>
<dbReference type="Pfam" id="PF07258">
    <property type="entry name" value="COMM_domain"/>
    <property type="match status" value="1"/>
</dbReference>
<dbReference type="Gene3D" id="1.10.8.270">
    <property type="entry name" value="putative rabgap domain of human tbc1 domain family member 14 like domains"/>
    <property type="match status" value="1"/>
</dbReference>
<dbReference type="GO" id="GO:0031267">
    <property type="term" value="F:small GTPase binding"/>
    <property type="evidence" value="ECO:0007669"/>
    <property type="project" value="TreeGrafter"/>
</dbReference>
<feature type="domain" description="Rab-GAP TBC" evidence="2">
    <location>
        <begin position="654"/>
        <end position="839"/>
    </location>
</feature>
<dbReference type="Proteomes" id="UP000663879">
    <property type="component" value="Unassembled WGS sequence"/>
</dbReference>
<dbReference type="Gene3D" id="1.10.510.10">
    <property type="entry name" value="Transferase(Phosphotransferase) domain 1"/>
    <property type="match status" value="1"/>
</dbReference>
<dbReference type="InterPro" id="IPR000719">
    <property type="entry name" value="Prot_kinase_dom"/>
</dbReference>
<dbReference type="PROSITE" id="PS50086">
    <property type="entry name" value="TBC_RABGAP"/>
    <property type="match status" value="1"/>
</dbReference>
<dbReference type="Pfam" id="PF00581">
    <property type="entry name" value="Rhodanese"/>
    <property type="match status" value="1"/>
</dbReference>
<dbReference type="InterPro" id="IPR036873">
    <property type="entry name" value="Rhodanese-like_dom_sf"/>
</dbReference>
<dbReference type="FunFam" id="1.10.472.80:FF:000015">
    <property type="entry name" value="TBC domain-containing protein kinase-like protein"/>
    <property type="match status" value="1"/>
</dbReference>
<protein>
    <submittedName>
        <fullName evidence="4">Uncharacterized protein</fullName>
    </submittedName>
</protein>
<dbReference type="PANTHER" id="PTHR47219">
    <property type="entry name" value="RAB GTPASE-ACTIVATING PROTEIN 1-LIKE"/>
    <property type="match status" value="1"/>
</dbReference>
<dbReference type="InterPro" id="IPR050302">
    <property type="entry name" value="Rab_GAP_TBC_domain"/>
</dbReference>
<dbReference type="SUPFAM" id="SSF52821">
    <property type="entry name" value="Rhodanese/Cell cycle control phosphatase"/>
    <property type="match status" value="1"/>
</dbReference>
<dbReference type="PANTHER" id="PTHR47219:SF9">
    <property type="entry name" value="GTPASE ACTIVATING PROTEIN AND CENTROSOME-ASSOCIATED, ISOFORM B"/>
    <property type="match status" value="1"/>
</dbReference>
<dbReference type="InterPro" id="IPR011009">
    <property type="entry name" value="Kinase-like_dom_sf"/>
</dbReference>
<dbReference type="Pfam" id="PF20923">
    <property type="entry name" value="COMMD9_HN"/>
    <property type="match status" value="1"/>
</dbReference>
<dbReference type="Gene3D" id="1.10.472.80">
    <property type="entry name" value="Ypt/Rab-GAP domain of gyp1p, domain 3"/>
    <property type="match status" value="1"/>
</dbReference>
<dbReference type="PROSITE" id="PS50011">
    <property type="entry name" value="PROTEIN_KINASE_DOM"/>
    <property type="match status" value="1"/>
</dbReference>
<dbReference type="GO" id="GO:0005524">
    <property type="term" value="F:ATP binding"/>
    <property type="evidence" value="ECO:0007669"/>
    <property type="project" value="InterPro"/>
</dbReference>
<dbReference type="InterPro" id="IPR000195">
    <property type="entry name" value="Rab-GAP-TBC_dom"/>
</dbReference>
<dbReference type="Pfam" id="PF00069">
    <property type="entry name" value="Pkinase"/>
    <property type="match status" value="1"/>
</dbReference>
<dbReference type="Pfam" id="PF00566">
    <property type="entry name" value="RabGAP-TBC"/>
    <property type="match status" value="1"/>
</dbReference>
<evidence type="ECO:0000259" key="3">
    <source>
        <dbReference type="PROSITE" id="PS50206"/>
    </source>
</evidence>
<name>A0A814JCC0_9BILA</name>
<comment type="caution">
    <text evidence="4">The sequence shown here is derived from an EMBL/GenBank/DDBJ whole genome shotgun (WGS) entry which is preliminary data.</text>
</comment>
<feature type="domain" description="Protein kinase" evidence="1">
    <location>
        <begin position="158"/>
        <end position="464"/>
    </location>
</feature>
<dbReference type="GO" id="GO:0004672">
    <property type="term" value="F:protein kinase activity"/>
    <property type="evidence" value="ECO:0007669"/>
    <property type="project" value="InterPro"/>
</dbReference>
<dbReference type="GO" id="GO:0005096">
    <property type="term" value="F:GTPase activator activity"/>
    <property type="evidence" value="ECO:0007669"/>
    <property type="project" value="TreeGrafter"/>
</dbReference>
<feature type="domain" description="Rhodanese" evidence="3">
    <location>
        <begin position="943"/>
        <end position="1056"/>
    </location>
</feature>
<dbReference type="SMART" id="SM00164">
    <property type="entry name" value="TBC"/>
    <property type="match status" value="1"/>
</dbReference>
<proteinExistence type="predicted"/>
<dbReference type="InterPro" id="IPR001763">
    <property type="entry name" value="Rhodanese-like_dom"/>
</dbReference>
<dbReference type="FunFam" id="1.10.8.270:FF:000044">
    <property type="entry name" value="TBC Kinase homolog"/>
    <property type="match status" value="1"/>
</dbReference>
<dbReference type="SUPFAM" id="SSF47923">
    <property type="entry name" value="Ypt/Rab-GAP domain of gyp1p"/>
    <property type="match status" value="2"/>
</dbReference>
<dbReference type="SMART" id="SM00220">
    <property type="entry name" value="S_TKc"/>
    <property type="match status" value="1"/>
</dbReference>
<dbReference type="OrthoDB" id="1668230at2759"/>
<gene>
    <name evidence="4" type="ORF">OXX778_LOCUS18120</name>
</gene>